<proteinExistence type="inferred from homology"/>
<dbReference type="EC" id="3.1.21.-" evidence="6"/>
<protein>
    <submittedName>
        <fullName evidence="6">Restriction endonuclease subunit S</fullName>
        <ecNumber evidence="6">3.1.21.-</ecNumber>
    </submittedName>
</protein>
<keyword evidence="7" id="KW-1185">Reference proteome</keyword>
<dbReference type="PANTHER" id="PTHR43140">
    <property type="entry name" value="TYPE-1 RESTRICTION ENZYME ECOKI SPECIFICITY PROTEIN"/>
    <property type="match status" value="1"/>
</dbReference>
<feature type="region of interest" description="Disordered" evidence="4">
    <location>
        <begin position="501"/>
        <end position="525"/>
    </location>
</feature>
<gene>
    <name evidence="6" type="ORF">MLD63_13630</name>
</gene>
<keyword evidence="2" id="KW-0680">Restriction system</keyword>
<feature type="domain" description="Type I restriction modification DNA specificity" evidence="5">
    <location>
        <begin position="9"/>
        <end position="177"/>
    </location>
</feature>
<dbReference type="GO" id="GO:0004519">
    <property type="term" value="F:endonuclease activity"/>
    <property type="evidence" value="ECO:0007669"/>
    <property type="project" value="UniProtKB-KW"/>
</dbReference>
<accession>A0ABT1MT13</accession>
<dbReference type="CDD" id="cd17273">
    <property type="entry name" value="RMtype1_S_EcoJA69PI-TRD1-CR1_like"/>
    <property type="match status" value="1"/>
</dbReference>
<keyword evidence="6" id="KW-0255">Endonuclease</keyword>
<keyword evidence="3" id="KW-0238">DNA-binding</keyword>
<dbReference type="Proteomes" id="UP001203945">
    <property type="component" value="Unassembled WGS sequence"/>
</dbReference>
<evidence type="ECO:0000313" key="7">
    <source>
        <dbReference type="Proteomes" id="UP001203945"/>
    </source>
</evidence>
<evidence type="ECO:0000256" key="4">
    <source>
        <dbReference type="SAM" id="MobiDB-lite"/>
    </source>
</evidence>
<name>A0ABT1MT13_9RHOB</name>
<dbReference type="InterPro" id="IPR051212">
    <property type="entry name" value="Type-I_RE_S_subunit"/>
</dbReference>
<comment type="caution">
    <text evidence="6">The sequence shown here is derived from an EMBL/GenBank/DDBJ whole genome shotgun (WGS) entry which is preliminary data.</text>
</comment>
<organism evidence="6 7">
    <name type="scientific">Paracoccus albicereus</name>
    <dbReference type="NCBI Taxonomy" id="2922394"/>
    <lineage>
        <taxon>Bacteria</taxon>
        <taxon>Pseudomonadati</taxon>
        <taxon>Pseudomonadota</taxon>
        <taxon>Alphaproteobacteria</taxon>
        <taxon>Rhodobacterales</taxon>
        <taxon>Paracoccaceae</taxon>
        <taxon>Paracoccus</taxon>
    </lineage>
</organism>
<sequence>MTEHLWEVPSSWEWTVIKVLGDIVSGATPSTKVRDYWDGDIIWFAPSDLTGYRQKFIARGAKTLTEEGLANSSARIMPAGSVMFSSRAPVGYVAINSVPAATNQGFKSVVPYTGIFNEYLYHYLKASKQMAEQRATGTTFKELSGAAFGVLPAPLPPTNEQRRIVEKIEAMFDEIDKGVESLQAARTTLSLYRQSLLKSAFEGRLTADWRAQNADKLEAPKTLLARIQHERDTRYKAALDAWQDALAQWRAYGEKGKKPAKPKRPRDIAAKATDIGIHGWTMMPLGLLIDEPAYGTSKKSDYDGGNKGVLRIPNIAAGVIDATDLKSSNFDEAELEQYQLIEGDVLTIRSNGSLSLVGKPALVRPVDTQFVYAGYLIRLRPIPGSLVPKNLVYLMMEPTVRGQIENKAKSTSGVNNINAKELQELQVPICSADEQSEIVRILDARLEAADALEAEIDAALTRADALRQSILKKAFSGHLVPQDPNDEPASALLERIKAEKAERDQAAKRDRKSAPPRTPKARRPTLTDLIEVLEEQKSWISAAKAAQELGIGDGSTSDDVEAFYLQLKDFVEDGAIDVERRGNEDWLRLAKTEVS</sequence>
<dbReference type="PANTHER" id="PTHR43140:SF1">
    <property type="entry name" value="TYPE I RESTRICTION ENZYME ECOKI SPECIFICITY SUBUNIT"/>
    <property type="match status" value="1"/>
</dbReference>
<dbReference type="EMBL" id="JAKZEU010000005">
    <property type="protein sequence ID" value="MCQ0971460.1"/>
    <property type="molecule type" value="Genomic_DNA"/>
</dbReference>
<keyword evidence="6" id="KW-0540">Nuclease</keyword>
<dbReference type="CDD" id="cd17517">
    <property type="entry name" value="RMtype1_S_EcoKI_StySPI-TRD2-CR2_like"/>
    <property type="match status" value="1"/>
</dbReference>
<evidence type="ECO:0000256" key="3">
    <source>
        <dbReference type="ARBA" id="ARBA00023125"/>
    </source>
</evidence>
<evidence type="ECO:0000313" key="6">
    <source>
        <dbReference type="EMBL" id="MCQ0971460.1"/>
    </source>
</evidence>
<feature type="domain" description="Type I restriction modification DNA specificity" evidence="5">
    <location>
        <begin position="297"/>
        <end position="461"/>
    </location>
</feature>
<keyword evidence="6" id="KW-0378">Hydrolase</keyword>
<evidence type="ECO:0000256" key="2">
    <source>
        <dbReference type="ARBA" id="ARBA00022747"/>
    </source>
</evidence>
<dbReference type="Pfam" id="PF01420">
    <property type="entry name" value="Methylase_S"/>
    <property type="match status" value="2"/>
</dbReference>
<dbReference type="SUPFAM" id="SSF116734">
    <property type="entry name" value="DNA methylase specificity domain"/>
    <property type="match status" value="2"/>
</dbReference>
<dbReference type="InterPro" id="IPR000055">
    <property type="entry name" value="Restrct_endonuc_typeI_TRD"/>
</dbReference>
<comment type="similarity">
    <text evidence="1">Belongs to the type-I restriction system S methylase family.</text>
</comment>
<dbReference type="RefSeq" id="WP_255330489.1">
    <property type="nucleotide sequence ID" value="NZ_JAKZEU010000005.1"/>
</dbReference>
<dbReference type="GO" id="GO:0016787">
    <property type="term" value="F:hydrolase activity"/>
    <property type="evidence" value="ECO:0007669"/>
    <property type="project" value="UniProtKB-KW"/>
</dbReference>
<dbReference type="Gene3D" id="3.90.220.20">
    <property type="entry name" value="DNA methylase specificity domains"/>
    <property type="match status" value="2"/>
</dbReference>
<dbReference type="InterPro" id="IPR044946">
    <property type="entry name" value="Restrct_endonuc_typeI_TRD_sf"/>
</dbReference>
<evidence type="ECO:0000256" key="1">
    <source>
        <dbReference type="ARBA" id="ARBA00010923"/>
    </source>
</evidence>
<reference evidence="6 7" key="1">
    <citation type="submission" date="2022-03" db="EMBL/GenBank/DDBJ databases">
        <authorList>
            <person name="He Y."/>
        </authorList>
    </citation>
    <scope>NUCLEOTIDE SEQUENCE [LARGE SCALE GENOMIC DNA]</scope>
    <source>
        <strain evidence="6 7">TK19116</strain>
    </source>
</reference>
<evidence type="ECO:0000259" key="5">
    <source>
        <dbReference type="Pfam" id="PF01420"/>
    </source>
</evidence>